<dbReference type="Proteomes" id="UP000028868">
    <property type="component" value="Unassembled WGS sequence"/>
</dbReference>
<reference evidence="5 6" key="2">
    <citation type="submission" date="2014-05" db="EMBL/GenBank/DDBJ databases">
        <title>Draft genome sequence of Halobacillus karajensis HK-03.</title>
        <authorList>
            <person name="Khelaifia S."/>
            <person name="Croce O."/>
            <person name="Lagier J.C."/>
            <person name="Raoult D."/>
        </authorList>
    </citation>
    <scope>NUCLEOTIDE SEQUENCE [LARGE SCALE GENOMIC DNA]</scope>
    <source>
        <strain evidence="5 6">HD-03</strain>
    </source>
</reference>
<reference evidence="6" key="1">
    <citation type="submission" date="2014-03" db="EMBL/GenBank/DDBJ databases">
        <authorList>
            <person name="Urmite Genomes U."/>
        </authorList>
    </citation>
    <scope>NUCLEOTIDE SEQUENCE [LARGE SCALE GENOMIC DNA]</scope>
    <source>
        <strain evidence="6">HD-03</strain>
    </source>
</reference>
<evidence type="ECO:0000313" key="5">
    <source>
        <dbReference type="EMBL" id="CDQ24042.1"/>
    </source>
</evidence>
<dbReference type="InterPro" id="IPR052708">
    <property type="entry name" value="PxpC"/>
</dbReference>
<comment type="caution">
    <text evidence="5">The sequence shown here is derived from an EMBL/GenBank/DDBJ whole genome shotgun (WGS) entry which is preliminary data.</text>
</comment>
<organism evidence="5 6">
    <name type="scientific">Halobacillus karajensis</name>
    <dbReference type="NCBI Taxonomy" id="195088"/>
    <lineage>
        <taxon>Bacteria</taxon>
        <taxon>Bacillati</taxon>
        <taxon>Bacillota</taxon>
        <taxon>Bacilli</taxon>
        <taxon>Bacillales</taxon>
        <taxon>Bacillaceae</taxon>
        <taxon>Halobacillus</taxon>
    </lineage>
</organism>
<dbReference type="RefSeq" id="WP_035508522.1">
    <property type="nucleotide sequence ID" value="NZ_CCDH010000003.1"/>
</dbReference>
<feature type="domain" description="Carboxyltransferase" evidence="4">
    <location>
        <begin position="23"/>
        <end position="318"/>
    </location>
</feature>
<dbReference type="PANTHER" id="PTHR43309">
    <property type="entry name" value="5-OXOPROLINASE SUBUNIT C"/>
    <property type="match status" value="1"/>
</dbReference>
<dbReference type="AlphaFoldDB" id="A0A024P6S1"/>
<protein>
    <submittedName>
        <fullName evidence="5">KipI antagonist</fullName>
    </submittedName>
</protein>
<evidence type="ECO:0000256" key="2">
    <source>
        <dbReference type="ARBA" id="ARBA00022801"/>
    </source>
</evidence>
<evidence type="ECO:0000259" key="4">
    <source>
        <dbReference type="SMART" id="SM00797"/>
    </source>
</evidence>
<dbReference type="NCBIfam" id="TIGR00724">
    <property type="entry name" value="urea_amlyse_rel"/>
    <property type="match status" value="1"/>
</dbReference>
<sequence>MISVLKAGLMTTIQDLGRYGYQKDGVITSGAMDQEAHKIANLLVGNPIQTATIEITLMGPVLEFHEDSLIAISGGDLTPVINGEPVSMWRPIYIKKGSELRFGKPKKGFRSYLSIAGGFKVPQVMDSSSTYLRANIGGVEGRPLQRGDTISSGTLPIPSKRFMKMLQPERKHLFNEASWFVGPEFTTLQNDQPIRVMPGREFDLFSKKSQEDLFQSEFQIDSKSDRMGYRLNGKPLHLLEQKNILSEAVTFGTIQVPPEGNPIILLADHQTTGGYPKIGQIASVDLPKVAQMRPGDPLAFEQISHKEAQRLLLEREKDLKQLQRGIETK</sequence>
<evidence type="ECO:0000256" key="1">
    <source>
        <dbReference type="ARBA" id="ARBA00022741"/>
    </source>
</evidence>
<proteinExistence type="predicted"/>
<keyword evidence="3" id="KW-0067">ATP-binding</keyword>
<dbReference type="Gene3D" id="2.40.100.10">
    <property type="entry name" value="Cyclophilin-like"/>
    <property type="match status" value="1"/>
</dbReference>
<name>A0A024P6S1_9BACI</name>
<accession>A0A024P6S1</accession>
<evidence type="ECO:0000313" key="6">
    <source>
        <dbReference type="Proteomes" id="UP000028868"/>
    </source>
</evidence>
<keyword evidence="2" id="KW-0378">Hydrolase</keyword>
<dbReference type="EMBL" id="CCDI010000002">
    <property type="protein sequence ID" value="CDQ24042.1"/>
    <property type="molecule type" value="Genomic_DNA"/>
</dbReference>
<dbReference type="SUPFAM" id="SSF50891">
    <property type="entry name" value="Cyclophilin-like"/>
    <property type="match status" value="1"/>
</dbReference>
<dbReference type="InterPro" id="IPR029000">
    <property type="entry name" value="Cyclophilin-like_dom_sf"/>
</dbReference>
<dbReference type="PANTHER" id="PTHR43309:SF5">
    <property type="entry name" value="5-OXOPROLINASE SUBUNIT C"/>
    <property type="match status" value="1"/>
</dbReference>
<evidence type="ECO:0000256" key="3">
    <source>
        <dbReference type="ARBA" id="ARBA00022840"/>
    </source>
</evidence>
<dbReference type="GO" id="GO:0016787">
    <property type="term" value="F:hydrolase activity"/>
    <property type="evidence" value="ECO:0007669"/>
    <property type="project" value="UniProtKB-KW"/>
</dbReference>
<dbReference type="SMART" id="SM00797">
    <property type="entry name" value="AHS2"/>
    <property type="match status" value="1"/>
</dbReference>
<dbReference type="GO" id="GO:0005524">
    <property type="term" value="F:ATP binding"/>
    <property type="evidence" value="ECO:0007669"/>
    <property type="project" value="UniProtKB-KW"/>
</dbReference>
<gene>
    <name evidence="5" type="primary">kipA</name>
    <name evidence="5" type="ORF">BN983_02306</name>
</gene>
<dbReference type="InterPro" id="IPR003778">
    <property type="entry name" value="CT_A_B"/>
</dbReference>
<dbReference type="Pfam" id="PF02626">
    <property type="entry name" value="CT_A_B"/>
    <property type="match status" value="1"/>
</dbReference>
<keyword evidence="6" id="KW-1185">Reference proteome</keyword>
<keyword evidence="1" id="KW-0547">Nucleotide-binding</keyword>